<sequence>MLGRNMNSGVLLTWLCVLCGVKSSSDYLQNCKNTKIEENVTLKGGIGAGTFRKLGKVTSMESCIELCCKTATCDVAFLSASKCYGVECVSDDECKATATDTSDIKVLIAHVRTGHKKDNTSLAFITPNFTSNVKPHPNGFLGPNQAGPSADTPKGLIAQGQKPSNNVNPSMAGQCQPGKVFKEVTLKGGINAGTYKDVGSVKSMEECSGKCCEFAACDLAFMLSSRCYLVGCSEGKNCQIQKAKPSPYHPSVTYIERWNKEGVKHSVFLGDSVETKFTCPTVKPLTKVTLKGGLKAGDFTDTGKVGSIKECYETCCQHSTCNLAFMLGQNCFSVKCYSKDLCSTIPAQPSIFNPQIAYVWSRNEMKNDSPKNKILKPQLVCPAGKVLDSVTLVGGIKSGYFRDQGKVKDMDKCRRICCEMPHCHLAFMLSSNCFSVACKSADACKTQGANPSRYNPKISYVRDFKTNALLGVPKVTETQTKQTIPGLTQTPLVQLTTPGQAPQIPGLSGPAADVTQMAQFSQTQMQGENPVPGLQQLPQPLAPPPLPPSPFGSSPPVEQNPMMPQPGISLGNNAAMQLPIPPIIPAEKIPPVVPQTSAENQPIANQQETKKIEIPDAQTDLSLKSQIKSAAAGQAMKMNIVNGKFELTPVGGSNVSEDDSGKTSDISHSSESKGEAKSEPSKKACERATVHKNVTLKGGKKAGKFNNHGDVKGMEECQDICCKDEKCHVAFMLGETCYSVACKSKELCEHSKAPPTDYNPQLSYVRPMKTSDKKDLSEVASSPEDSTTTELASSSATCMLDSRISNDIKLRPGTKASNFTALSDADDIHPCIGRCCARPSCDIAYLLNGKCFAVQCLDGVLCQTSAEPVSEGANVKLAYMSRGSSGQKEKDWMIVYIIAASLAFVAGIGGVIWAVCICTKRQKIRKQRRMLDDDEDDEMLPKPTQTRYRTPMPRY</sequence>
<feature type="chain" id="PRO_5012225396" evidence="7">
    <location>
        <begin position="24"/>
        <end position="955"/>
    </location>
</feature>
<feature type="domain" description="Seven cysteines N-terminal" evidence="8">
    <location>
        <begin position="170"/>
        <end position="248"/>
    </location>
</feature>
<feature type="transmembrane region" description="Helical" evidence="6">
    <location>
        <begin position="892"/>
        <end position="919"/>
    </location>
</feature>
<feature type="region of interest" description="Disordered" evidence="5">
    <location>
        <begin position="522"/>
        <end position="559"/>
    </location>
</feature>
<proteinExistence type="predicted"/>
<dbReference type="OrthoDB" id="536372at2759"/>
<dbReference type="Pfam" id="PF23597">
    <property type="entry name" value="KIAA0319_N"/>
    <property type="match status" value="6"/>
</dbReference>
<comment type="caution">
    <text evidence="9">The sequence shown here is derived from an EMBL/GenBank/DDBJ whole genome shotgun (WGS) entry which is preliminary data.</text>
</comment>
<organism evidence="9 10">
    <name type="scientific">Stylophora pistillata</name>
    <name type="common">Smooth cauliflower coral</name>
    <dbReference type="NCBI Taxonomy" id="50429"/>
    <lineage>
        <taxon>Eukaryota</taxon>
        <taxon>Metazoa</taxon>
        <taxon>Cnidaria</taxon>
        <taxon>Anthozoa</taxon>
        <taxon>Hexacorallia</taxon>
        <taxon>Scleractinia</taxon>
        <taxon>Astrocoeniina</taxon>
        <taxon>Pocilloporidae</taxon>
        <taxon>Stylophora</taxon>
    </lineage>
</organism>
<evidence type="ECO:0000313" key="9">
    <source>
        <dbReference type="EMBL" id="PFX18870.1"/>
    </source>
</evidence>
<evidence type="ECO:0000256" key="5">
    <source>
        <dbReference type="SAM" id="MobiDB-lite"/>
    </source>
</evidence>
<evidence type="ECO:0000256" key="2">
    <source>
        <dbReference type="ARBA" id="ARBA00022729"/>
    </source>
</evidence>
<evidence type="ECO:0000256" key="1">
    <source>
        <dbReference type="ARBA" id="ARBA00004370"/>
    </source>
</evidence>
<keyword evidence="3 6" id="KW-0472">Membrane</keyword>
<feature type="compositionally biased region" description="Pro residues" evidence="5">
    <location>
        <begin position="540"/>
        <end position="550"/>
    </location>
</feature>
<dbReference type="PANTHER" id="PTHR46182">
    <property type="entry name" value="FI19480P1"/>
    <property type="match status" value="1"/>
</dbReference>
<keyword evidence="10" id="KW-1185">Reference proteome</keyword>
<dbReference type="InterPro" id="IPR011106">
    <property type="entry name" value="MANSC_N"/>
</dbReference>
<protein>
    <submittedName>
        <fullName evidence="9">Dyslexia-associated protein KIAA0319</fullName>
    </submittedName>
</protein>
<dbReference type="Proteomes" id="UP000225706">
    <property type="component" value="Unassembled WGS sequence"/>
</dbReference>
<evidence type="ECO:0000259" key="8">
    <source>
        <dbReference type="SMART" id="SM00765"/>
    </source>
</evidence>
<dbReference type="GO" id="GO:0016020">
    <property type="term" value="C:membrane"/>
    <property type="evidence" value="ECO:0007669"/>
    <property type="project" value="UniProtKB-SubCell"/>
</dbReference>
<keyword evidence="4" id="KW-0325">Glycoprotein</keyword>
<feature type="compositionally biased region" description="Low complexity" evidence="5">
    <location>
        <begin position="530"/>
        <end position="539"/>
    </location>
</feature>
<keyword evidence="6" id="KW-0812">Transmembrane</keyword>
<dbReference type="GO" id="GO:0031410">
    <property type="term" value="C:cytoplasmic vesicle"/>
    <property type="evidence" value="ECO:0007669"/>
    <property type="project" value="TreeGrafter"/>
</dbReference>
<name>A0A2B4RQP4_STYPI</name>
<feature type="region of interest" description="Disordered" evidence="5">
    <location>
        <begin position="143"/>
        <end position="169"/>
    </location>
</feature>
<dbReference type="InterPro" id="IPR029865">
    <property type="entry name" value="KIAA0319-like"/>
</dbReference>
<dbReference type="EMBL" id="LSMT01000388">
    <property type="protein sequence ID" value="PFX18870.1"/>
    <property type="molecule type" value="Genomic_DNA"/>
</dbReference>
<reference evidence="10" key="1">
    <citation type="journal article" date="2017" name="bioRxiv">
        <title>Comparative analysis of the genomes of Stylophora pistillata and Acropora digitifera provides evidence for extensive differences between species of corals.</title>
        <authorList>
            <person name="Voolstra C.R."/>
            <person name="Li Y."/>
            <person name="Liew Y.J."/>
            <person name="Baumgarten S."/>
            <person name="Zoccola D."/>
            <person name="Flot J.-F."/>
            <person name="Tambutte S."/>
            <person name="Allemand D."/>
            <person name="Aranda M."/>
        </authorList>
    </citation>
    <scope>NUCLEOTIDE SEQUENCE [LARGE SCALE GENOMIC DNA]</scope>
</reference>
<feature type="domain" description="Seven cysteines N-terminal" evidence="8">
    <location>
        <begin position="680"/>
        <end position="767"/>
    </location>
</feature>
<evidence type="ECO:0000256" key="6">
    <source>
        <dbReference type="SAM" id="Phobius"/>
    </source>
</evidence>
<feature type="region of interest" description="Disordered" evidence="5">
    <location>
        <begin position="929"/>
        <end position="955"/>
    </location>
</feature>
<feature type="region of interest" description="Disordered" evidence="5">
    <location>
        <begin position="651"/>
        <end position="690"/>
    </location>
</feature>
<feature type="domain" description="Seven cysteines N-terminal" evidence="8">
    <location>
        <begin position="376"/>
        <end position="454"/>
    </location>
</feature>
<keyword evidence="2 7" id="KW-0732">Signal</keyword>
<dbReference type="AlphaFoldDB" id="A0A2B4RQP4"/>
<accession>A0A2B4RQP4</accession>
<keyword evidence="6" id="KW-1133">Transmembrane helix</keyword>
<dbReference type="GO" id="GO:0001764">
    <property type="term" value="P:neuron migration"/>
    <property type="evidence" value="ECO:0007669"/>
    <property type="project" value="TreeGrafter"/>
</dbReference>
<evidence type="ECO:0000256" key="4">
    <source>
        <dbReference type="ARBA" id="ARBA00023180"/>
    </source>
</evidence>
<dbReference type="PANTHER" id="PTHR46182:SF2">
    <property type="entry name" value="FI19480P1"/>
    <property type="match status" value="1"/>
</dbReference>
<evidence type="ECO:0000313" key="10">
    <source>
        <dbReference type="Proteomes" id="UP000225706"/>
    </source>
</evidence>
<feature type="signal peptide" evidence="7">
    <location>
        <begin position="1"/>
        <end position="23"/>
    </location>
</feature>
<gene>
    <name evidence="9" type="ORF">AWC38_SpisGene16746</name>
</gene>
<dbReference type="InterPro" id="IPR013980">
    <property type="entry name" value="MANSC_dom"/>
</dbReference>
<dbReference type="SMART" id="SM00765">
    <property type="entry name" value="MANEC"/>
    <property type="match status" value="3"/>
</dbReference>
<comment type="subcellular location">
    <subcellularLocation>
        <location evidence="1">Membrane</location>
    </subcellularLocation>
</comment>
<feature type="region of interest" description="Disordered" evidence="5">
    <location>
        <begin position="769"/>
        <end position="788"/>
    </location>
</feature>
<evidence type="ECO:0000256" key="3">
    <source>
        <dbReference type="ARBA" id="ARBA00023136"/>
    </source>
</evidence>
<feature type="compositionally biased region" description="Basic and acidic residues" evidence="5">
    <location>
        <begin position="668"/>
        <end position="689"/>
    </location>
</feature>
<evidence type="ECO:0000256" key="7">
    <source>
        <dbReference type="SAM" id="SignalP"/>
    </source>
</evidence>